<dbReference type="RefSeq" id="XP_003058935.1">
    <property type="nucleotide sequence ID" value="XM_003058889.1"/>
</dbReference>
<dbReference type="SUPFAM" id="SSF52540">
    <property type="entry name" value="P-loop containing nucleoside triphosphate hydrolases"/>
    <property type="match status" value="1"/>
</dbReference>
<dbReference type="InterPro" id="IPR041677">
    <property type="entry name" value="DNA2/NAM7_AAA_11"/>
</dbReference>
<feature type="domain" description="DNA2/NAM7 helicase helicase" evidence="2">
    <location>
        <begin position="690"/>
        <end position="781"/>
    </location>
</feature>
<evidence type="ECO:0000313" key="4">
    <source>
        <dbReference type="Proteomes" id="UP000001876"/>
    </source>
</evidence>
<feature type="compositionally biased region" description="Basic and acidic residues" evidence="1">
    <location>
        <begin position="549"/>
        <end position="560"/>
    </location>
</feature>
<dbReference type="eggNOG" id="KOG1802">
    <property type="taxonomic scope" value="Eukaryota"/>
</dbReference>
<proteinExistence type="predicted"/>
<dbReference type="Pfam" id="PF13086">
    <property type="entry name" value="AAA_11"/>
    <property type="match status" value="2"/>
</dbReference>
<dbReference type="AlphaFoldDB" id="C1MRU8"/>
<dbReference type="Proteomes" id="UP000001876">
    <property type="component" value="Unassembled WGS sequence"/>
</dbReference>
<evidence type="ECO:0000313" key="3">
    <source>
        <dbReference type="EMBL" id="EEH57390.1"/>
    </source>
</evidence>
<feature type="domain" description="DNA2/NAM7 helicase helicase" evidence="2">
    <location>
        <begin position="796"/>
        <end position="870"/>
    </location>
</feature>
<dbReference type="GeneID" id="9684012"/>
<dbReference type="Gene3D" id="1.25.40.10">
    <property type="entry name" value="Tetratricopeptide repeat domain"/>
    <property type="match status" value="1"/>
</dbReference>
<dbReference type="InterPro" id="IPR011990">
    <property type="entry name" value="TPR-like_helical_dom_sf"/>
</dbReference>
<organism evidence="4">
    <name type="scientific">Micromonas pusilla (strain CCMP1545)</name>
    <name type="common">Picoplanktonic green alga</name>
    <dbReference type="NCBI Taxonomy" id="564608"/>
    <lineage>
        <taxon>Eukaryota</taxon>
        <taxon>Viridiplantae</taxon>
        <taxon>Chlorophyta</taxon>
        <taxon>Mamiellophyceae</taxon>
        <taxon>Mamiellales</taxon>
        <taxon>Mamiellaceae</taxon>
        <taxon>Micromonas</taxon>
    </lineage>
</organism>
<accession>C1MRU8</accession>
<gene>
    <name evidence="3" type="ORF">MICPUCDRAFT_68295</name>
</gene>
<reference evidence="3 4" key="1">
    <citation type="journal article" date="2009" name="Science">
        <title>Green evolution and dynamic adaptations revealed by genomes of the marine picoeukaryotes Micromonas.</title>
        <authorList>
            <person name="Worden A.Z."/>
            <person name="Lee J.H."/>
            <person name="Mock T."/>
            <person name="Rouze P."/>
            <person name="Simmons M.P."/>
            <person name="Aerts A.L."/>
            <person name="Allen A.E."/>
            <person name="Cuvelier M.L."/>
            <person name="Derelle E."/>
            <person name="Everett M.V."/>
            <person name="Foulon E."/>
            <person name="Grimwood J."/>
            <person name="Gundlach H."/>
            <person name="Henrissat B."/>
            <person name="Napoli C."/>
            <person name="McDonald S.M."/>
            <person name="Parker M.S."/>
            <person name="Rombauts S."/>
            <person name="Salamov A."/>
            <person name="Von Dassow P."/>
            <person name="Badger J.H."/>
            <person name="Coutinho P.M."/>
            <person name="Demir E."/>
            <person name="Dubchak I."/>
            <person name="Gentemann C."/>
            <person name="Eikrem W."/>
            <person name="Gready J.E."/>
            <person name="John U."/>
            <person name="Lanier W."/>
            <person name="Lindquist E.A."/>
            <person name="Lucas S."/>
            <person name="Mayer K.F."/>
            <person name="Moreau H."/>
            <person name="Not F."/>
            <person name="Otillar R."/>
            <person name="Panaud O."/>
            <person name="Pangilinan J."/>
            <person name="Paulsen I."/>
            <person name="Piegu B."/>
            <person name="Poliakov A."/>
            <person name="Robbens S."/>
            <person name="Schmutz J."/>
            <person name="Toulza E."/>
            <person name="Wyss T."/>
            <person name="Zelensky A."/>
            <person name="Zhou K."/>
            <person name="Armbrust E.V."/>
            <person name="Bhattacharya D."/>
            <person name="Goodenough U.W."/>
            <person name="Van de Peer Y."/>
            <person name="Grigoriev I.V."/>
        </authorList>
    </citation>
    <scope>NUCLEOTIDE SEQUENCE [LARGE SCALE GENOMIC DNA]</scope>
    <source>
        <strain evidence="3 4">CCMP1545</strain>
    </source>
</reference>
<keyword evidence="4" id="KW-1185">Reference proteome</keyword>
<protein>
    <submittedName>
        <fullName evidence="3">Predicted protein</fullName>
    </submittedName>
</protein>
<dbReference type="STRING" id="564608.C1MRU8"/>
<dbReference type="GO" id="GO:0004386">
    <property type="term" value="F:helicase activity"/>
    <property type="evidence" value="ECO:0007669"/>
    <property type="project" value="InterPro"/>
</dbReference>
<feature type="compositionally biased region" description="Basic and acidic residues" evidence="1">
    <location>
        <begin position="124"/>
        <end position="145"/>
    </location>
</feature>
<evidence type="ECO:0000256" key="1">
    <source>
        <dbReference type="SAM" id="MobiDB-lite"/>
    </source>
</evidence>
<sequence>MTKNHAGDAPVSGSNAEGKRPPAPKMGVEEGAFARMNINADGAGVKSNGKGIPAPNALPVPLPNGDRGGGAKGGRNNRRGGKGGGGGGGDKNATSASAPGGGGSGDGDDAAKESAGRAPRAPRPKREQKPREPRGGDDATGDARPKPRMPSPKPAANAKAGGGAAPAPNAPPTPVGAYTPPGARERDAAAARTPPPVPVEDKRPAKGLIPLPKGHPALGGESAGDGEKAAAGSPAPAPAPEKGRRAAKKDKPLAESTNGAAVGDDAPEKSESRPPEEKRKLSKKEKRIEAHASGETLKKEKEAAKPKERKPKPSDDGAASIPRALAAQVGKEIRRLVEGGDMEGALDVFHENAKKNAIDVDTARALLHGLVRAVRLHEACDVADHLKNRGIKIPLKHFTTVVLALSQRANPMDALDLLNALEPCINYESKAIHCYHFHFLKLIVQEFLEEALQTLDRVANAPAFGLQENGLAAMDVVIRTSQRGGQLSLQVPALAEELNRGLMKGDTVLLSRTGEAARQTGLGEMPTGPRGGSDVDLQNLEMPTGPRTDGAERGRGDRRGGGGGWRADYEFEAEVSTMYPNLSVKLIGCTPAQASSVRGGGWRVDKLANRTSFIRQLNALQNMVEVKAGTSQKDGVDPAIRDILVAGWDGNKSESNRVREMCAAEKNQGMHAIQRQKILDQAMDVQAMSHMNKSQTDALEAALFQRVTLIQGPPGTGKTHTAVALVQMWLRSGIGPVLCTSDSNIAVDNLVDGLSRAGVRVARIGRPEAVRQDLMQYMVESIAGIEPGCTWSKDQQYQAINGVLRRADVICATCAGAGSDILERFSFQACLIDEATQATEPATVVPLTKGCSQVVLIGDQKQLPPTIISREADAAGLGKSLFERM</sequence>
<dbReference type="KEGG" id="mpp:MICPUCDRAFT_68295"/>
<dbReference type="InterPro" id="IPR027417">
    <property type="entry name" value="P-loop_NTPase"/>
</dbReference>
<dbReference type="EMBL" id="GG663739">
    <property type="protein sequence ID" value="EEH57390.1"/>
    <property type="molecule type" value="Genomic_DNA"/>
</dbReference>
<feature type="non-terminal residue" evidence="3">
    <location>
        <position position="885"/>
    </location>
</feature>
<feature type="region of interest" description="Disordered" evidence="1">
    <location>
        <begin position="518"/>
        <end position="564"/>
    </location>
</feature>
<feature type="region of interest" description="Disordered" evidence="1">
    <location>
        <begin position="1"/>
        <end position="321"/>
    </location>
</feature>
<dbReference type="OrthoDB" id="498135at2759"/>
<dbReference type="PANTHER" id="PTHR10887:SF495">
    <property type="entry name" value="HELICASE SENATAXIN ISOFORM X1-RELATED"/>
    <property type="match status" value="1"/>
</dbReference>
<dbReference type="PANTHER" id="PTHR10887">
    <property type="entry name" value="DNA2/NAM7 HELICASE FAMILY"/>
    <property type="match status" value="1"/>
</dbReference>
<name>C1MRU8_MICPC</name>
<dbReference type="InterPro" id="IPR045055">
    <property type="entry name" value="DNA2/NAM7-like"/>
</dbReference>
<feature type="compositionally biased region" description="Basic and acidic residues" evidence="1">
    <location>
        <begin position="241"/>
        <end position="253"/>
    </location>
</feature>
<evidence type="ECO:0000259" key="2">
    <source>
        <dbReference type="Pfam" id="PF13086"/>
    </source>
</evidence>
<feature type="compositionally biased region" description="Basic and acidic residues" evidence="1">
    <location>
        <begin position="286"/>
        <end position="315"/>
    </location>
</feature>
<feature type="compositionally biased region" description="Basic and acidic residues" evidence="1">
    <location>
        <begin position="266"/>
        <end position="279"/>
    </location>
</feature>
<dbReference type="Gene3D" id="3.40.50.300">
    <property type="entry name" value="P-loop containing nucleotide triphosphate hydrolases"/>
    <property type="match status" value="1"/>
</dbReference>